<reference evidence="1" key="2">
    <citation type="submission" date="2021-09" db="EMBL/GenBank/DDBJ databases">
        <authorList>
            <person name="Gilroy R."/>
        </authorList>
    </citation>
    <scope>NUCLEOTIDE SEQUENCE</scope>
    <source>
        <strain evidence="1">ChiSjej2B20-17149</strain>
    </source>
</reference>
<organism evidence="1 2">
    <name type="scientific">Pseudomonas lactis</name>
    <dbReference type="NCBI Taxonomy" id="1615674"/>
    <lineage>
        <taxon>Bacteria</taxon>
        <taxon>Pseudomonadati</taxon>
        <taxon>Pseudomonadota</taxon>
        <taxon>Gammaproteobacteria</taxon>
        <taxon>Pseudomonadales</taxon>
        <taxon>Pseudomonadaceae</taxon>
        <taxon>Pseudomonas</taxon>
    </lineage>
</organism>
<comment type="caution">
    <text evidence="1">The sequence shown here is derived from an EMBL/GenBank/DDBJ whole genome shotgun (WGS) entry which is preliminary data.</text>
</comment>
<reference evidence="1" key="1">
    <citation type="journal article" date="2021" name="PeerJ">
        <title>Extensive microbial diversity within the chicken gut microbiome revealed by metagenomics and culture.</title>
        <authorList>
            <person name="Gilroy R."/>
            <person name="Ravi A."/>
            <person name="Getino M."/>
            <person name="Pursley I."/>
            <person name="Horton D.L."/>
            <person name="Alikhan N.F."/>
            <person name="Baker D."/>
            <person name="Gharbi K."/>
            <person name="Hall N."/>
            <person name="Watson M."/>
            <person name="Adriaenssens E.M."/>
            <person name="Foster-Nyarko E."/>
            <person name="Jarju S."/>
            <person name="Secka A."/>
            <person name="Antonio M."/>
            <person name="Oren A."/>
            <person name="Chaudhuri R.R."/>
            <person name="La Ragione R."/>
            <person name="Hildebrand F."/>
            <person name="Pallen M.J."/>
        </authorList>
    </citation>
    <scope>NUCLEOTIDE SEQUENCE</scope>
    <source>
        <strain evidence="1">ChiSjej2B20-17149</strain>
    </source>
</reference>
<gene>
    <name evidence="1" type="ORF">K8W20_12225</name>
</gene>
<name>A0A921T8B1_9PSED</name>
<dbReference type="Proteomes" id="UP000752172">
    <property type="component" value="Unassembled WGS sequence"/>
</dbReference>
<dbReference type="RefSeq" id="WP_278917229.1">
    <property type="nucleotide sequence ID" value="NZ_DYTS01000223.1"/>
</dbReference>
<evidence type="ECO:0000313" key="2">
    <source>
        <dbReference type="Proteomes" id="UP000752172"/>
    </source>
</evidence>
<proteinExistence type="predicted"/>
<dbReference type="AlphaFoldDB" id="A0A921T8B1"/>
<sequence>MKNNQAMTVTLDANAVEALARYRQALSAFQAVGHGADEGADLFLATEHAAEELGKRIAELAPAIAADH</sequence>
<accession>A0A921T8B1</accession>
<protein>
    <submittedName>
        <fullName evidence="1">Uncharacterized protein</fullName>
    </submittedName>
</protein>
<dbReference type="EMBL" id="DYTS01000223">
    <property type="protein sequence ID" value="HJH19468.1"/>
    <property type="molecule type" value="Genomic_DNA"/>
</dbReference>
<evidence type="ECO:0000313" key="1">
    <source>
        <dbReference type="EMBL" id="HJH19468.1"/>
    </source>
</evidence>